<feature type="domain" description="SGNH hydrolase-type esterase" evidence="18">
    <location>
        <begin position="37"/>
        <end position="190"/>
    </location>
</feature>
<dbReference type="InterPro" id="IPR013830">
    <property type="entry name" value="SGNH_hydro"/>
</dbReference>
<evidence type="ECO:0000256" key="3">
    <source>
        <dbReference type="ARBA" id="ARBA00022490"/>
    </source>
</evidence>
<dbReference type="GO" id="GO:0006629">
    <property type="term" value="P:lipid metabolic process"/>
    <property type="evidence" value="ECO:0007669"/>
    <property type="project" value="UniProtKB-KW"/>
</dbReference>
<proteinExistence type="inferred from homology"/>
<evidence type="ECO:0000259" key="18">
    <source>
        <dbReference type="Pfam" id="PF13472"/>
    </source>
</evidence>
<dbReference type="GO" id="GO:0003847">
    <property type="term" value="F:1-alkyl-2-acetylglycerophosphocholine esterase activity"/>
    <property type="evidence" value="ECO:0007669"/>
    <property type="project" value="UniProtKB-EC"/>
</dbReference>
<sequence length="216" mass="24224">MMEEISIDQRSRGSGERMSDGDKNPASTPTAVLDVQGDNRWMSLIWRELFSPLHALSFGIGGDATHHVLWRLENGELDHIKPKIIVLWIGTNNHGHTAEQIASGIEAIIQLINRRQPQAQVVVLGLLPRGKDPNPLRERNKKVNEILSSSLPLLSRAQFLDVDPGFVHSDGTISHHDMYDYLHLTRHGYSRVCKPIHELLLHLLEDSTLHTPNAAS</sequence>
<evidence type="ECO:0000256" key="9">
    <source>
        <dbReference type="ARBA" id="ARBA00035804"/>
    </source>
</evidence>
<keyword evidence="6" id="KW-0007">Acetylation</keyword>
<comment type="catalytic activity">
    <reaction evidence="9">
        <text>1-O-hexadecyl-2-acetyl-sn-glycero-3-phosphate + H2O = 1-O-hexadecyl-sn-glycero-3-phosphate + acetate + H(+)</text>
        <dbReference type="Rhea" id="RHEA:41704"/>
        <dbReference type="ChEBI" id="CHEBI:15377"/>
        <dbReference type="ChEBI" id="CHEBI:15378"/>
        <dbReference type="ChEBI" id="CHEBI:30089"/>
        <dbReference type="ChEBI" id="CHEBI:77580"/>
        <dbReference type="ChEBI" id="CHEBI:78385"/>
    </reaction>
    <physiologicalReaction direction="left-to-right" evidence="9">
        <dbReference type="Rhea" id="RHEA:41705"/>
    </physiologicalReaction>
</comment>
<evidence type="ECO:0000256" key="13">
    <source>
        <dbReference type="ARBA" id="ARBA00044307"/>
    </source>
</evidence>
<comment type="similarity">
    <text evidence="10">Belongs to the 'GDSL' lipolytic enzyme family. Platelet-activating factor acetylhydrolase IB beta/gamma subunits subfamily.</text>
</comment>
<feature type="region of interest" description="Disordered" evidence="17">
    <location>
        <begin position="1"/>
        <end position="32"/>
    </location>
</feature>
<dbReference type="CTD" id="5050"/>
<evidence type="ECO:0000256" key="8">
    <source>
        <dbReference type="ARBA" id="ARBA00023721"/>
    </source>
</evidence>
<evidence type="ECO:0000256" key="17">
    <source>
        <dbReference type="SAM" id="MobiDB-lite"/>
    </source>
</evidence>
<dbReference type="PANTHER" id="PTHR11852:SF2">
    <property type="entry name" value="PLATELET-ACTIVATING FACTOR ACETYLHYDROLASE IB SUBUNIT ALPHA1"/>
    <property type="match status" value="1"/>
</dbReference>
<dbReference type="SUPFAM" id="SSF52266">
    <property type="entry name" value="SGNH hydrolase"/>
    <property type="match status" value="1"/>
</dbReference>
<dbReference type="Gene3D" id="3.40.50.1110">
    <property type="entry name" value="SGNH hydrolase"/>
    <property type="match status" value="1"/>
</dbReference>
<dbReference type="InterPro" id="IPR036514">
    <property type="entry name" value="SGNH_hydro_sf"/>
</dbReference>
<name>A0A6P8SKJ1_GEOSA</name>
<reference evidence="20" key="1">
    <citation type="submission" date="2025-08" db="UniProtKB">
        <authorList>
            <consortium name="RefSeq"/>
        </authorList>
    </citation>
    <scope>IDENTIFICATION</scope>
</reference>
<keyword evidence="4" id="KW-0597">Phosphoprotein</keyword>
<evidence type="ECO:0000256" key="11">
    <source>
        <dbReference type="ARBA" id="ARBA00044095"/>
    </source>
</evidence>
<keyword evidence="5" id="KW-0378">Hydrolase</keyword>
<evidence type="ECO:0000256" key="5">
    <source>
        <dbReference type="ARBA" id="ARBA00022801"/>
    </source>
</evidence>
<dbReference type="GeneID" id="117369235"/>
<evidence type="ECO:0000313" key="19">
    <source>
        <dbReference type="Proteomes" id="UP000515159"/>
    </source>
</evidence>
<keyword evidence="19" id="KW-1185">Reference proteome</keyword>
<evidence type="ECO:0000256" key="7">
    <source>
        <dbReference type="ARBA" id="ARBA00023098"/>
    </source>
</evidence>
<dbReference type="GO" id="GO:0047179">
    <property type="term" value="F:platelet-activating factor acetyltransferase activity"/>
    <property type="evidence" value="ECO:0007669"/>
    <property type="project" value="TreeGrafter"/>
</dbReference>
<comment type="subunit">
    <text evidence="15">Forms a catalytic dimer which is either homodimer (alpha1/alpha1 homodimer) or heterodimer with PAFAH1B2 (alpha1/alpha2 heterodimer). Component of the cytosolic (PAF-AH (I)) heterotetrameric enzyme, which is composed of PAFAH1B1 (beta), PAFAH1B2 (alpha2) and PAFAH1B3 (alpha1) subunits. The catalytic activity of the enzyme resides in the alpha1 (PAFAH1B3) and alpha2 (PAFAH1B2) subunits, whereas the beta subunit (PAFAH1B1) has regulatory activity. Trimer formation is not essential for the catalytic activity. Interacts with VLDLR; this interaction may modulate the Reelin pathway.</text>
</comment>
<dbReference type="RefSeq" id="XP_033819374.1">
    <property type="nucleotide sequence ID" value="XM_033963483.1"/>
</dbReference>
<evidence type="ECO:0000256" key="1">
    <source>
        <dbReference type="ARBA" id="ARBA00004496"/>
    </source>
</evidence>
<accession>A0A6P8SKJ1</accession>
<comment type="catalytic activity">
    <reaction evidence="8">
        <text>1-O-hexadecyl-2-acetyl-sn-glycero-3-phosphocholine + H2O = 1-O-hexadecyl-sn-glycero-3-phosphocholine + acetate + H(+)</text>
        <dbReference type="Rhea" id="RHEA:40479"/>
        <dbReference type="ChEBI" id="CHEBI:15377"/>
        <dbReference type="ChEBI" id="CHEBI:15378"/>
        <dbReference type="ChEBI" id="CHEBI:30089"/>
        <dbReference type="ChEBI" id="CHEBI:44811"/>
        <dbReference type="ChEBI" id="CHEBI:64496"/>
    </reaction>
    <physiologicalReaction direction="left-to-right" evidence="8">
        <dbReference type="Rhea" id="RHEA:40480"/>
    </physiologicalReaction>
</comment>
<dbReference type="GO" id="GO:0005737">
    <property type="term" value="C:cytoplasm"/>
    <property type="evidence" value="ECO:0007669"/>
    <property type="project" value="UniProtKB-SubCell"/>
</dbReference>
<comment type="function">
    <text evidence="14">Alpha1 catalytic subunit of the cytosolic type I platelet-activating factor (PAF) acetylhydrolase (PAF-AH (I)) heterotetrameric enzyme that catalyzes the hydrolyze of the acetyl group at the sn-2 position of PAF and its analogs and modulates the action of PAF. The activity and substrate specificity of PAF-AH (I) are affected by its subunit composition. Both alpha1/alpha1 homodimer (PAFAH1B3/PAFAH1B3 homodimer) and alpha1/alpha2 heterodimer(PAFAH1B3/PAFAH1B2 heterodimer) hydrolyze 1-O-alkyl-2-acetyl-sn-glycero-3-phosphoric acid (AAGPA) more efficiently than PAF, but they have little hydrolytic activity towards 1-O-alkyl-2-acetyl-sn-glycero-3-phosphorylethanolamine (AAGPE). Plays an important role during the development of brain.</text>
</comment>
<dbReference type="Proteomes" id="UP000515159">
    <property type="component" value="Chromosome 11"/>
</dbReference>
<keyword evidence="7" id="KW-0443">Lipid metabolism</keyword>
<evidence type="ECO:0000256" key="10">
    <source>
        <dbReference type="ARBA" id="ARBA00038184"/>
    </source>
</evidence>
<evidence type="ECO:0000313" key="20">
    <source>
        <dbReference type="RefSeq" id="XP_033819374.1"/>
    </source>
</evidence>
<evidence type="ECO:0000256" key="16">
    <source>
        <dbReference type="ARBA" id="ARBA00048078"/>
    </source>
</evidence>
<keyword evidence="3" id="KW-0963">Cytoplasm</keyword>
<evidence type="ECO:0000256" key="15">
    <source>
        <dbReference type="ARBA" id="ARBA00047139"/>
    </source>
</evidence>
<evidence type="ECO:0000256" key="14">
    <source>
        <dbReference type="ARBA" id="ARBA00046067"/>
    </source>
</evidence>
<comment type="subcellular location">
    <subcellularLocation>
        <location evidence="1">Cytoplasm</location>
    </subcellularLocation>
</comment>
<evidence type="ECO:0000256" key="4">
    <source>
        <dbReference type="ARBA" id="ARBA00022553"/>
    </source>
</evidence>
<evidence type="ECO:0000256" key="2">
    <source>
        <dbReference type="ARBA" id="ARBA00013201"/>
    </source>
</evidence>
<gene>
    <name evidence="20" type="primary">PAFAH1B3</name>
</gene>
<dbReference type="AlphaFoldDB" id="A0A6P8SKJ1"/>
<dbReference type="CDD" id="cd01820">
    <property type="entry name" value="PAF_acetylesterase_like"/>
    <property type="match status" value="1"/>
</dbReference>
<dbReference type="EC" id="3.1.1.47" evidence="2"/>
<feature type="compositionally biased region" description="Basic and acidic residues" evidence="17">
    <location>
        <begin position="7"/>
        <end position="23"/>
    </location>
</feature>
<dbReference type="Pfam" id="PF13472">
    <property type="entry name" value="Lipase_GDSL_2"/>
    <property type="match status" value="1"/>
</dbReference>
<evidence type="ECO:0000256" key="12">
    <source>
        <dbReference type="ARBA" id="ARBA00044294"/>
    </source>
</evidence>
<protein>
    <recommendedName>
        <fullName evidence="11">Platelet-activating factor acetylhydrolase IB subunit alpha1</fullName>
        <ecNumber evidence="2">3.1.1.47</ecNumber>
    </recommendedName>
    <alternativeName>
        <fullName evidence="13">PAF acetylhydrolase 29 kDa subunit</fullName>
    </alternativeName>
    <alternativeName>
        <fullName evidence="12">PAF-AH subunit gamma</fullName>
    </alternativeName>
</protein>
<organism evidence="19 20">
    <name type="scientific">Geotrypetes seraphini</name>
    <name type="common">Gaboon caecilian</name>
    <name type="synonym">Caecilia seraphini</name>
    <dbReference type="NCBI Taxonomy" id="260995"/>
    <lineage>
        <taxon>Eukaryota</taxon>
        <taxon>Metazoa</taxon>
        <taxon>Chordata</taxon>
        <taxon>Craniata</taxon>
        <taxon>Vertebrata</taxon>
        <taxon>Euteleostomi</taxon>
        <taxon>Amphibia</taxon>
        <taxon>Gymnophiona</taxon>
        <taxon>Geotrypetes</taxon>
    </lineage>
</organism>
<evidence type="ECO:0000256" key="6">
    <source>
        <dbReference type="ARBA" id="ARBA00022990"/>
    </source>
</evidence>
<comment type="catalytic activity">
    <reaction evidence="16">
        <text>a 1-O-alkyl-2-acetyl-sn-glycero-3-phosphocholine + H2O = a 1-O-alkyl-sn-glycero-3-phosphocholine + acetate + H(+)</text>
        <dbReference type="Rhea" id="RHEA:17777"/>
        <dbReference type="ChEBI" id="CHEBI:15377"/>
        <dbReference type="ChEBI" id="CHEBI:15378"/>
        <dbReference type="ChEBI" id="CHEBI:30089"/>
        <dbReference type="ChEBI" id="CHEBI:30909"/>
        <dbReference type="ChEBI" id="CHEBI:36707"/>
        <dbReference type="EC" id="3.1.1.47"/>
    </reaction>
    <physiologicalReaction direction="left-to-right" evidence="16">
        <dbReference type="Rhea" id="RHEA:17778"/>
    </physiologicalReaction>
</comment>
<dbReference type="PANTHER" id="PTHR11852">
    <property type="entry name" value="PLATELET-ACTIVATING FACTOR ACETYLHYDROLASE"/>
    <property type="match status" value="1"/>
</dbReference>